<keyword evidence="10 11" id="KW-0998">Cell outer membrane</keyword>
<evidence type="ECO:0000256" key="4">
    <source>
        <dbReference type="ARBA" id="ARBA00022496"/>
    </source>
</evidence>
<evidence type="ECO:0000256" key="12">
    <source>
        <dbReference type="RuleBase" id="RU003357"/>
    </source>
</evidence>
<feature type="domain" description="TonB-dependent receptor-like beta-barrel" evidence="13">
    <location>
        <begin position="264"/>
        <end position="694"/>
    </location>
</feature>
<evidence type="ECO:0000256" key="10">
    <source>
        <dbReference type="ARBA" id="ARBA00023237"/>
    </source>
</evidence>
<evidence type="ECO:0000256" key="9">
    <source>
        <dbReference type="ARBA" id="ARBA00023136"/>
    </source>
</evidence>
<evidence type="ECO:0000256" key="3">
    <source>
        <dbReference type="ARBA" id="ARBA00022452"/>
    </source>
</evidence>
<dbReference type="GO" id="GO:0009279">
    <property type="term" value="C:cell outer membrane"/>
    <property type="evidence" value="ECO:0007669"/>
    <property type="project" value="UniProtKB-SubCell"/>
</dbReference>
<dbReference type="STRING" id="153496.A0U89_02390"/>
<dbReference type="Pfam" id="PF00593">
    <property type="entry name" value="TonB_dep_Rec_b-barrel"/>
    <property type="match status" value="1"/>
</dbReference>
<dbReference type="InterPro" id="IPR036942">
    <property type="entry name" value="Beta-barrel_TonB_sf"/>
</dbReference>
<dbReference type="PROSITE" id="PS52016">
    <property type="entry name" value="TONB_DEPENDENT_REC_3"/>
    <property type="match status" value="1"/>
</dbReference>
<keyword evidence="6" id="KW-0408">Iron</keyword>
<comment type="subcellular location">
    <subcellularLocation>
        <location evidence="1 11">Cell outer membrane</location>
        <topology evidence="1 11">Multi-pass membrane protein</topology>
    </subcellularLocation>
</comment>
<keyword evidence="2 11" id="KW-0813">Transport</keyword>
<evidence type="ECO:0000259" key="14">
    <source>
        <dbReference type="Pfam" id="PF07715"/>
    </source>
</evidence>
<evidence type="ECO:0000313" key="15">
    <source>
        <dbReference type="EMBL" id="AOX18059.1"/>
    </source>
</evidence>
<dbReference type="SUPFAM" id="SSF56935">
    <property type="entry name" value="Porins"/>
    <property type="match status" value="1"/>
</dbReference>
<dbReference type="InterPro" id="IPR000531">
    <property type="entry name" value="Beta-barrel_TonB"/>
</dbReference>
<organism evidence="15 16">
    <name type="scientific">Kozakia baliensis</name>
    <dbReference type="NCBI Taxonomy" id="153496"/>
    <lineage>
        <taxon>Bacteria</taxon>
        <taxon>Pseudomonadati</taxon>
        <taxon>Pseudomonadota</taxon>
        <taxon>Alphaproteobacteria</taxon>
        <taxon>Acetobacterales</taxon>
        <taxon>Acetobacteraceae</taxon>
        <taxon>Kozakia</taxon>
    </lineage>
</organism>
<keyword evidence="15" id="KW-0675">Receptor</keyword>
<dbReference type="AlphaFoldDB" id="A0A1D8UWQ6"/>
<dbReference type="GO" id="GO:0006826">
    <property type="term" value="P:iron ion transport"/>
    <property type="evidence" value="ECO:0007669"/>
    <property type="project" value="UniProtKB-KW"/>
</dbReference>
<dbReference type="Pfam" id="PF07715">
    <property type="entry name" value="Plug"/>
    <property type="match status" value="1"/>
</dbReference>
<dbReference type="KEGG" id="kba:A0U89_02390"/>
<keyword evidence="5 11" id="KW-0812">Transmembrane</keyword>
<dbReference type="PANTHER" id="PTHR32552:SF81">
    <property type="entry name" value="TONB-DEPENDENT OUTER MEMBRANE RECEPTOR"/>
    <property type="match status" value="1"/>
</dbReference>
<feature type="domain" description="TonB-dependent receptor plug" evidence="14">
    <location>
        <begin position="35"/>
        <end position="142"/>
    </location>
</feature>
<name>A0A1D8UWQ6_9PROT</name>
<reference evidence="15 16" key="1">
    <citation type="journal article" date="2016" name="Microb. Cell Fact.">
        <title>Dissection of exopolysaccharide biosynthesis in Kozakia baliensis.</title>
        <authorList>
            <person name="Brandt J.U."/>
            <person name="Jakob F."/>
            <person name="Behr J."/>
            <person name="Geissler A.J."/>
            <person name="Vogel R.F."/>
        </authorList>
    </citation>
    <scope>NUCLEOTIDE SEQUENCE [LARGE SCALE GENOMIC DNA]</scope>
    <source>
        <strain evidence="15 16">DSM 14400</strain>
    </source>
</reference>
<keyword evidence="8 12" id="KW-0798">TonB box</keyword>
<protein>
    <submittedName>
        <fullName evidence="15">TonB-dependent receptor</fullName>
    </submittedName>
</protein>
<keyword evidence="3 11" id="KW-1134">Transmembrane beta strand</keyword>
<evidence type="ECO:0000256" key="11">
    <source>
        <dbReference type="PROSITE-ProRule" id="PRU01360"/>
    </source>
</evidence>
<evidence type="ECO:0000256" key="1">
    <source>
        <dbReference type="ARBA" id="ARBA00004571"/>
    </source>
</evidence>
<gene>
    <name evidence="15" type="ORF">A0U89_02390</name>
</gene>
<evidence type="ECO:0000256" key="6">
    <source>
        <dbReference type="ARBA" id="ARBA00023004"/>
    </source>
</evidence>
<proteinExistence type="inferred from homology"/>
<dbReference type="InterPro" id="IPR039426">
    <property type="entry name" value="TonB-dep_rcpt-like"/>
</dbReference>
<evidence type="ECO:0000259" key="13">
    <source>
        <dbReference type="Pfam" id="PF00593"/>
    </source>
</evidence>
<dbReference type="eggNOG" id="COG1629">
    <property type="taxonomic scope" value="Bacteria"/>
</dbReference>
<dbReference type="EMBL" id="CP014674">
    <property type="protein sequence ID" value="AOX18059.1"/>
    <property type="molecule type" value="Genomic_DNA"/>
</dbReference>
<evidence type="ECO:0000256" key="5">
    <source>
        <dbReference type="ARBA" id="ARBA00022692"/>
    </source>
</evidence>
<comment type="similarity">
    <text evidence="11 12">Belongs to the TonB-dependent receptor family.</text>
</comment>
<evidence type="ECO:0000313" key="16">
    <source>
        <dbReference type="Proteomes" id="UP000179145"/>
    </source>
</evidence>
<keyword evidence="7" id="KW-0406">Ion transport</keyword>
<evidence type="ECO:0000256" key="2">
    <source>
        <dbReference type="ARBA" id="ARBA00022448"/>
    </source>
</evidence>
<dbReference type="Proteomes" id="UP000179145">
    <property type="component" value="Chromosome"/>
</dbReference>
<dbReference type="PANTHER" id="PTHR32552">
    <property type="entry name" value="FERRICHROME IRON RECEPTOR-RELATED"/>
    <property type="match status" value="1"/>
</dbReference>
<keyword evidence="9 11" id="KW-0472">Membrane</keyword>
<dbReference type="InterPro" id="IPR012910">
    <property type="entry name" value="Plug_dom"/>
</dbReference>
<sequence length="729" mass="79499">MTLFAAAPAFAQSSSEHDRLEHITVTANRRVQNTQNIAASVSVVSGAQLAARNVHDVFGLQFLTPSLQVTPQFGSGQPAFTIRGVGFNDYASDNASTVSISIDEVAQPIPFATNGLIFDVSRVEVLRGPQGTLYGRNSTGGAINYVLNHPTEKREAELSFQYGRFGSIVTNGVVSGRVLNHLNMRLSAQSQQGGAWQDGDGGARLGMTDRTAARWISDLTLDDSATMTLDLHGSHDRSDAQGLHLFTPLTTLASASNGSVFPADSNRDATHWGTSTSFARLAGINPMQKPFHHIDSGGANLRQEKKLPFGSLTDLVSFDAANRREYDNFDGSSAAIADVAFNTRANSFANELRLKSHDERPLTWIGGIYYAHQYLADQYLSGFAQSFGINRSVAYRQNVNTVSGFGQARYQITHELALTGGFRIEHESRVLQDFAAYNYLPSGVITNPGNIVGRRSLNYTKPSGKLELDYHPVEHDMIYASVSRGIKSGGFTTYNTVAARASTDPFRPEELWAYELGNKAEFPSAHLRLNVSAFYYDYHNEQIQSAVVNPSTGLIGAIVNAPRSHVAGGEFEAQWSPLPHLILTQSGGWAVGQFDRFSSVFATQRVNGVYVPIVRNRRGDSLPAPKLTFNGSATYSWNLGRYILRSGINYSLRSTYHSLFGNLYDVAGYTLVGANASFGPRSGLWSIAAFGNNVLNKRYDVERNFFVNGDNIAFAGLPATWGARVSLSF</sequence>
<keyword evidence="16" id="KW-1185">Reference proteome</keyword>
<evidence type="ECO:0000256" key="8">
    <source>
        <dbReference type="ARBA" id="ARBA00023077"/>
    </source>
</evidence>
<keyword evidence="4" id="KW-0410">Iron transport</keyword>
<dbReference type="Gene3D" id="2.40.170.20">
    <property type="entry name" value="TonB-dependent receptor, beta-barrel domain"/>
    <property type="match status" value="1"/>
</dbReference>
<accession>A0A1D8UWQ6</accession>
<evidence type="ECO:0000256" key="7">
    <source>
        <dbReference type="ARBA" id="ARBA00023065"/>
    </source>
</evidence>